<feature type="region of interest" description="Disordered" evidence="2">
    <location>
        <begin position="257"/>
        <end position="279"/>
    </location>
</feature>
<dbReference type="PANTHER" id="PTHR47122">
    <property type="entry name" value="MYB-LIKE DNA-BINDING DOMAIN CONTAINING PROTEIN, EXPRESSED"/>
    <property type="match status" value="1"/>
</dbReference>
<dbReference type="CDD" id="cd11660">
    <property type="entry name" value="SANT_TRF"/>
    <property type="match status" value="1"/>
</dbReference>
<dbReference type="SMART" id="SM00717">
    <property type="entry name" value="SANT"/>
    <property type="match status" value="1"/>
</dbReference>
<dbReference type="SUPFAM" id="SSF46689">
    <property type="entry name" value="Homeodomain-like"/>
    <property type="match status" value="1"/>
</dbReference>
<dbReference type="GO" id="GO:0003677">
    <property type="term" value="F:DNA binding"/>
    <property type="evidence" value="ECO:0007669"/>
    <property type="project" value="UniProtKB-KW"/>
</dbReference>
<evidence type="ECO:0000256" key="2">
    <source>
        <dbReference type="SAM" id="MobiDB-lite"/>
    </source>
</evidence>
<dbReference type="InterPro" id="IPR017930">
    <property type="entry name" value="Myb_dom"/>
</dbReference>
<keyword evidence="6" id="KW-1185">Reference proteome</keyword>
<evidence type="ECO:0000313" key="5">
    <source>
        <dbReference type="EMBL" id="KMZ56133.1"/>
    </source>
</evidence>
<evidence type="ECO:0000313" key="6">
    <source>
        <dbReference type="Proteomes" id="UP000036987"/>
    </source>
</evidence>
<reference evidence="6" key="1">
    <citation type="journal article" date="2016" name="Nature">
        <title>The genome of the seagrass Zostera marina reveals angiosperm adaptation to the sea.</title>
        <authorList>
            <person name="Olsen J.L."/>
            <person name="Rouze P."/>
            <person name="Verhelst B."/>
            <person name="Lin Y.-C."/>
            <person name="Bayer T."/>
            <person name="Collen J."/>
            <person name="Dattolo E."/>
            <person name="De Paoli E."/>
            <person name="Dittami S."/>
            <person name="Maumus F."/>
            <person name="Michel G."/>
            <person name="Kersting A."/>
            <person name="Lauritano C."/>
            <person name="Lohaus R."/>
            <person name="Toepel M."/>
            <person name="Tonon T."/>
            <person name="Vanneste K."/>
            <person name="Amirebrahimi M."/>
            <person name="Brakel J."/>
            <person name="Bostroem C."/>
            <person name="Chovatia M."/>
            <person name="Grimwood J."/>
            <person name="Jenkins J.W."/>
            <person name="Jueterbock A."/>
            <person name="Mraz A."/>
            <person name="Stam W.T."/>
            <person name="Tice H."/>
            <person name="Bornberg-Bauer E."/>
            <person name="Green P.J."/>
            <person name="Pearson G.A."/>
            <person name="Procaccini G."/>
            <person name="Duarte C.M."/>
            <person name="Schmutz J."/>
            <person name="Reusch T.B.H."/>
            <person name="Van de Peer Y."/>
        </authorList>
    </citation>
    <scope>NUCLEOTIDE SEQUENCE [LARGE SCALE GENOMIC DNA]</scope>
    <source>
        <strain evidence="6">cv. Finnish</strain>
    </source>
</reference>
<dbReference type="InterPro" id="IPR009057">
    <property type="entry name" value="Homeodomain-like_sf"/>
</dbReference>
<dbReference type="Gene3D" id="1.10.246.220">
    <property type="match status" value="1"/>
</dbReference>
<feature type="compositionally biased region" description="Basic and acidic residues" evidence="2">
    <location>
        <begin position="306"/>
        <end position="321"/>
    </location>
</feature>
<dbReference type="PANTHER" id="PTHR47122:SF8">
    <property type="entry name" value="MYB-LIKE DOMAIN-CONTAINING PROTEIN"/>
    <property type="match status" value="1"/>
</dbReference>
<evidence type="ECO:0000259" key="4">
    <source>
        <dbReference type="PROSITE" id="PS51294"/>
    </source>
</evidence>
<dbReference type="Proteomes" id="UP000036987">
    <property type="component" value="Unassembled WGS sequence"/>
</dbReference>
<comment type="caution">
    <text evidence="5">The sequence shown here is derived from an EMBL/GenBank/DDBJ whole genome shotgun (WGS) entry which is preliminary data.</text>
</comment>
<evidence type="ECO:0000256" key="1">
    <source>
        <dbReference type="ARBA" id="ARBA00023125"/>
    </source>
</evidence>
<protein>
    <submittedName>
        <fullName evidence="5">Uncharacterized protein</fullName>
    </submittedName>
</protein>
<dbReference type="Pfam" id="PF00249">
    <property type="entry name" value="Myb_DNA-binding"/>
    <property type="match status" value="1"/>
</dbReference>
<feature type="compositionally biased region" description="Low complexity" evidence="2">
    <location>
        <begin position="262"/>
        <end position="271"/>
    </location>
</feature>
<dbReference type="InterPro" id="IPR001005">
    <property type="entry name" value="SANT/Myb"/>
</dbReference>
<dbReference type="OrthoDB" id="608866at2759"/>
<feature type="domain" description="Myb-like" evidence="3">
    <location>
        <begin position="483"/>
        <end position="530"/>
    </location>
</feature>
<feature type="region of interest" description="Disordered" evidence="2">
    <location>
        <begin position="452"/>
        <end position="481"/>
    </location>
</feature>
<gene>
    <name evidence="5" type="ORF">ZOSMA_99G00640</name>
</gene>
<dbReference type="EMBL" id="LFYR01002227">
    <property type="protein sequence ID" value="KMZ56133.1"/>
    <property type="molecule type" value="Genomic_DNA"/>
</dbReference>
<evidence type="ECO:0000259" key="3">
    <source>
        <dbReference type="PROSITE" id="PS50090"/>
    </source>
</evidence>
<organism evidence="5 6">
    <name type="scientific">Zostera marina</name>
    <name type="common">Eelgrass</name>
    <dbReference type="NCBI Taxonomy" id="29655"/>
    <lineage>
        <taxon>Eukaryota</taxon>
        <taxon>Viridiplantae</taxon>
        <taxon>Streptophyta</taxon>
        <taxon>Embryophyta</taxon>
        <taxon>Tracheophyta</taxon>
        <taxon>Spermatophyta</taxon>
        <taxon>Magnoliopsida</taxon>
        <taxon>Liliopsida</taxon>
        <taxon>Zosteraceae</taxon>
        <taxon>Zostera</taxon>
    </lineage>
</organism>
<sequence>MPENIHDKCEIVNDIPDDMYPILDLESGFDLLTYDDIQVEGNVTSRPLFEDTLDFDNLFSDPQIKKSLGEEDCSITPMKEGRSVIKCSNSADGCYGLFTDDCGLMNSIEAHGGKPEINFEFSDRIFRGIEVDRNMYLTRDVLGSTSNDFLLDDGSSQKGLFLNYVPIKDSSLEKSQSGCGVQNLENDRSLLAETSKFSKPVIPPHSESKSEQNVSFLDNMNIDELHEVFRSTFGRDTFIDDREWLKRRIMFGLQSTKEMDTSSSITESRSSSNEHDDNSIFCINCDMPPKRLNCGSLSEMNNSEKALPEDHGKEGSTDEKTGMISASDFDTVKSLDLGVKDGELTSKKRLRKPTRRYIEELSEKKPKIFSSQKMESCNKESKDIMELIQSNCDSPILMGSQLFSASGPRRGRPRKNCTLLLRVTKGNKELKPRPFHPSRKASDNFRNFESTLEDDDSMSAASDSSCKISKTGSGGRRKHHRQWTLTEVMKLIEGVSQHGVGRWTEIKRHFFSSSNYRTSVDLKDKWRNLLRATGAHIHGKKKVESSKKQHMSHPIPQSVSRRVRELSTIYPYPRERKSRSQLMGSGTNSTLISTVEMACESSDHGG</sequence>
<dbReference type="AlphaFoldDB" id="A0A0K9NHP6"/>
<feature type="domain" description="HTH myb-type" evidence="4">
    <location>
        <begin position="475"/>
        <end position="534"/>
    </location>
</feature>
<accession>A0A0K9NHP6</accession>
<feature type="region of interest" description="Disordered" evidence="2">
    <location>
        <begin position="296"/>
        <end position="325"/>
    </location>
</feature>
<dbReference type="STRING" id="29655.A0A0K9NHP6"/>
<name>A0A0K9NHP6_ZOSMR</name>
<dbReference type="PROSITE" id="PS50090">
    <property type="entry name" value="MYB_LIKE"/>
    <property type="match status" value="1"/>
</dbReference>
<proteinExistence type="predicted"/>
<dbReference type="PROSITE" id="PS51294">
    <property type="entry name" value="HTH_MYB"/>
    <property type="match status" value="1"/>
</dbReference>
<keyword evidence="1" id="KW-0238">DNA-binding</keyword>